<name>A0A0G0HNL0_9BACT</name>
<gene>
    <name evidence="1" type="ORF">US62_C0041G0001</name>
</gene>
<proteinExistence type="predicted"/>
<protein>
    <submittedName>
        <fullName evidence="1">Uncharacterized protein</fullName>
    </submittedName>
</protein>
<reference evidence="1 2" key="1">
    <citation type="journal article" date="2015" name="Nature">
        <title>rRNA introns, odd ribosomes, and small enigmatic genomes across a large radiation of phyla.</title>
        <authorList>
            <person name="Brown C.T."/>
            <person name="Hug L.A."/>
            <person name="Thomas B.C."/>
            <person name="Sharon I."/>
            <person name="Castelle C.J."/>
            <person name="Singh A."/>
            <person name="Wilkins M.J."/>
            <person name="Williams K.H."/>
            <person name="Banfield J.F."/>
        </authorList>
    </citation>
    <scope>NUCLEOTIDE SEQUENCE [LARGE SCALE GENOMIC DNA]</scope>
</reference>
<organism evidence="1 2">
    <name type="scientific">Candidatus Woesebacteria bacterium GW2011_GWA1_37_8</name>
    <dbReference type="NCBI Taxonomy" id="1618546"/>
    <lineage>
        <taxon>Bacteria</taxon>
        <taxon>Candidatus Woeseibacteriota</taxon>
    </lineage>
</organism>
<dbReference type="Gene3D" id="3.90.79.10">
    <property type="entry name" value="Nucleoside Triphosphate Pyrophosphohydrolase"/>
    <property type="match status" value="1"/>
</dbReference>
<dbReference type="AlphaFoldDB" id="A0A0G0HNL0"/>
<dbReference type="EMBL" id="LBTR01000041">
    <property type="protein sequence ID" value="KKQ43812.1"/>
    <property type="molecule type" value="Genomic_DNA"/>
</dbReference>
<accession>A0A0G0HNL0</accession>
<evidence type="ECO:0000313" key="2">
    <source>
        <dbReference type="Proteomes" id="UP000034603"/>
    </source>
</evidence>
<evidence type="ECO:0000313" key="1">
    <source>
        <dbReference type="EMBL" id="KKQ43812.1"/>
    </source>
</evidence>
<dbReference type="InterPro" id="IPR015797">
    <property type="entry name" value="NUDIX_hydrolase-like_dom_sf"/>
</dbReference>
<sequence>MNMLFDKSTIIISGAVVVKEDKGKDQWLLVKQTEGAEWEFSKSVVRKGESSVRTAIRVMSEKGGMSTRVLEEVGRINGTVTNGGKTNSQKTIYYLMLLRSNPKEIIGFNDFYWGDYAQVLKKLSSKKEQGMLKDAKVVYKDWKKNKKAKFDEQEALLLEESLEQERLANLKAI</sequence>
<dbReference type="Proteomes" id="UP000034603">
    <property type="component" value="Unassembled WGS sequence"/>
</dbReference>
<dbReference type="SUPFAM" id="SSF55811">
    <property type="entry name" value="Nudix"/>
    <property type="match status" value="1"/>
</dbReference>
<comment type="caution">
    <text evidence="1">The sequence shown here is derived from an EMBL/GenBank/DDBJ whole genome shotgun (WGS) entry which is preliminary data.</text>
</comment>